<dbReference type="AlphaFoldDB" id="A0AAW1UAZ2"/>
<evidence type="ECO:0000313" key="1">
    <source>
        <dbReference type="EMBL" id="KAK9880129.1"/>
    </source>
</evidence>
<dbReference type="Proteomes" id="UP001431783">
    <property type="component" value="Unassembled WGS sequence"/>
</dbReference>
<accession>A0AAW1UAZ2</accession>
<keyword evidence="2" id="KW-1185">Reference proteome</keyword>
<sequence length="148" mass="16830">VFDQPNLSSLLREVEHCVETNHSPSHSYNLQWSNVLPALSPTTMWSTNTTLTNASVECNTKQLFAPDLSSTTALCTSYIQGDKKWACVLRQKMYELEGPSFCYKPLFTNPPAPEVSDSIFLLFIEISLRGIFVIYCILRIEFIYTSTY</sequence>
<reference evidence="1 2" key="1">
    <citation type="submission" date="2023-03" db="EMBL/GenBank/DDBJ databases">
        <title>Genome insight into feeding habits of ladybird beetles.</title>
        <authorList>
            <person name="Li H.-S."/>
            <person name="Huang Y.-H."/>
            <person name="Pang H."/>
        </authorList>
    </citation>
    <scope>NUCLEOTIDE SEQUENCE [LARGE SCALE GENOMIC DNA]</scope>
    <source>
        <strain evidence="1">SYSU_2023b</strain>
        <tissue evidence="1">Whole body</tissue>
    </source>
</reference>
<proteinExistence type="predicted"/>
<protein>
    <submittedName>
        <fullName evidence="1">Uncharacterized protein</fullName>
    </submittedName>
</protein>
<organism evidence="1 2">
    <name type="scientific">Henosepilachna vigintioctopunctata</name>
    <dbReference type="NCBI Taxonomy" id="420089"/>
    <lineage>
        <taxon>Eukaryota</taxon>
        <taxon>Metazoa</taxon>
        <taxon>Ecdysozoa</taxon>
        <taxon>Arthropoda</taxon>
        <taxon>Hexapoda</taxon>
        <taxon>Insecta</taxon>
        <taxon>Pterygota</taxon>
        <taxon>Neoptera</taxon>
        <taxon>Endopterygota</taxon>
        <taxon>Coleoptera</taxon>
        <taxon>Polyphaga</taxon>
        <taxon>Cucujiformia</taxon>
        <taxon>Coccinelloidea</taxon>
        <taxon>Coccinellidae</taxon>
        <taxon>Epilachninae</taxon>
        <taxon>Epilachnini</taxon>
        <taxon>Henosepilachna</taxon>
    </lineage>
</organism>
<comment type="caution">
    <text evidence="1">The sequence shown here is derived from an EMBL/GenBank/DDBJ whole genome shotgun (WGS) entry which is preliminary data.</text>
</comment>
<dbReference type="EMBL" id="JARQZJ010000063">
    <property type="protein sequence ID" value="KAK9880129.1"/>
    <property type="molecule type" value="Genomic_DNA"/>
</dbReference>
<name>A0AAW1UAZ2_9CUCU</name>
<feature type="non-terminal residue" evidence="1">
    <location>
        <position position="1"/>
    </location>
</feature>
<gene>
    <name evidence="1" type="ORF">WA026_008644</name>
</gene>
<evidence type="ECO:0000313" key="2">
    <source>
        <dbReference type="Proteomes" id="UP001431783"/>
    </source>
</evidence>